<keyword evidence="2" id="KW-0472">Membrane</keyword>
<evidence type="ECO:0000256" key="2">
    <source>
        <dbReference type="SAM" id="Phobius"/>
    </source>
</evidence>
<feature type="transmembrane region" description="Helical" evidence="2">
    <location>
        <begin position="21"/>
        <end position="43"/>
    </location>
</feature>
<keyword evidence="4" id="KW-1185">Reference proteome</keyword>
<feature type="compositionally biased region" description="Pro residues" evidence="1">
    <location>
        <begin position="110"/>
        <end position="119"/>
    </location>
</feature>
<keyword evidence="2" id="KW-0812">Transmembrane</keyword>
<gene>
    <name evidence="3" type="ORF">BN2614_LOCUS15</name>
</gene>
<evidence type="ECO:0000256" key="1">
    <source>
        <dbReference type="SAM" id="MobiDB-lite"/>
    </source>
</evidence>
<protein>
    <submittedName>
        <fullName evidence="3">Uncharacterized protein</fullName>
    </submittedName>
</protein>
<feature type="region of interest" description="Disordered" evidence="1">
    <location>
        <begin position="93"/>
        <end position="119"/>
    </location>
</feature>
<sequence length="119" mass="12348">MSRQKALVSGSPRHPDLAASPFPFLSWLSLTFGLGFGLGGAGLGHADGLLALGIIPRLLQGALAGFGARAPITRPPALKLVLAVRWRESARGQIWGPSGGHKPAQVSVRLPPPPRALPP</sequence>
<dbReference type="AlphaFoldDB" id="A0A9X9LV04"/>
<feature type="non-terminal residue" evidence="3">
    <location>
        <position position="119"/>
    </location>
</feature>
<dbReference type="EMBL" id="CYRY02020229">
    <property type="protein sequence ID" value="VCW96998.1"/>
    <property type="molecule type" value="Genomic_DNA"/>
</dbReference>
<keyword evidence="2" id="KW-1133">Transmembrane helix</keyword>
<evidence type="ECO:0000313" key="3">
    <source>
        <dbReference type="EMBL" id="VCW96998.1"/>
    </source>
</evidence>
<reference evidence="3 4" key="1">
    <citation type="submission" date="2018-10" db="EMBL/GenBank/DDBJ databases">
        <authorList>
            <person name="Ekblom R."/>
            <person name="Jareborg N."/>
        </authorList>
    </citation>
    <scope>NUCLEOTIDE SEQUENCE [LARGE SCALE GENOMIC DNA]</scope>
    <source>
        <tissue evidence="3">Muscle</tissue>
    </source>
</reference>
<dbReference type="Proteomes" id="UP000269945">
    <property type="component" value="Unassembled WGS sequence"/>
</dbReference>
<accession>A0A9X9LV04</accession>
<proteinExistence type="predicted"/>
<name>A0A9X9LV04_GULGU</name>
<evidence type="ECO:0000313" key="4">
    <source>
        <dbReference type="Proteomes" id="UP000269945"/>
    </source>
</evidence>
<comment type="caution">
    <text evidence="3">The sequence shown here is derived from an EMBL/GenBank/DDBJ whole genome shotgun (WGS) entry which is preliminary data.</text>
</comment>
<organism evidence="3 4">
    <name type="scientific">Gulo gulo</name>
    <name type="common">Wolverine</name>
    <name type="synonym">Gluton</name>
    <dbReference type="NCBI Taxonomy" id="48420"/>
    <lineage>
        <taxon>Eukaryota</taxon>
        <taxon>Metazoa</taxon>
        <taxon>Chordata</taxon>
        <taxon>Craniata</taxon>
        <taxon>Vertebrata</taxon>
        <taxon>Euteleostomi</taxon>
        <taxon>Mammalia</taxon>
        <taxon>Eutheria</taxon>
        <taxon>Laurasiatheria</taxon>
        <taxon>Carnivora</taxon>
        <taxon>Caniformia</taxon>
        <taxon>Musteloidea</taxon>
        <taxon>Mustelidae</taxon>
        <taxon>Guloninae</taxon>
        <taxon>Gulo</taxon>
    </lineage>
</organism>